<comment type="cofactor">
    <cofactor evidence="12">
        <name>Mn(2+)</name>
        <dbReference type="ChEBI" id="CHEBI:29035"/>
    </cofactor>
</comment>
<keyword evidence="11 12" id="KW-0464">Manganese</keyword>
<dbReference type="EC" id="2.4.1.-" evidence="12"/>
<evidence type="ECO:0000256" key="1">
    <source>
        <dbReference type="ARBA" id="ARBA00004323"/>
    </source>
</evidence>
<feature type="transmembrane region" description="Helical" evidence="12">
    <location>
        <begin position="26"/>
        <end position="47"/>
    </location>
</feature>
<dbReference type="PANTHER" id="PTHR11214">
    <property type="entry name" value="BETA-1,3-N-ACETYLGLUCOSAMINYLTRANSFERASE"/>
    <property type="match status" value="1"/>
</dbReference>
<dbReference type="OrthoDB" id="2139606at2759"/>
<dbReference type="PANTHER" id="PTHR11214:SF351">
    <property type="entry name" value="BETA-1,3-GALACTOSYLTRANSFERASE PVG3"/>
    <property type="match status" value="1"/>
</dbReference>
<keyword evidence="4 12" id="KW-0328">Glycosyltransferase</keyword>
<keyword evidence="8 12" id="KW-1133">Transmembrane helix</keyword>
<evidence type="ECO:0000256" key="6">
    <source>
        <dbReference type="ARBA" id="ARBA00022692"/>
    </source>
</evidence>
<evidence type="ECO:0000256" key="12">
    <source>
        <dbReference type="RuleBase" id="RU363063"/>
    </source>
</evidence>
<evidence type="ECO:0000313" key="14">
    <source>
        <dbReference type="Proteomes" id="UP000822688"/>
    </source>
</evidence>
<dbReference type="Pfam" id="PF01762">
    <property type="entry name" value="Galactosyl_T"/>
    <property type="match status" value="1"/>
</dbReference>
<evidence type="ECO:0000256" key="9">
    <source>
        <dbReference type="ARBA" id="ARBA00023034"/>
    </source>
</evidence>
<dbReference type="Gene3D" id="3.90.550.50">
    <property type="match status" value="1"/>
</dbReference>
<dbReference type="InterPro" id="IPR002659">
    <property type="entry name" value="Glyco_trans_31"/>
</dbReference>
<evidence type="ECO:0000256" key="2">
    <source>
        <dbReference type="ARBA" id="ARBA00004922"/>
    </source>
</evidence>
<dbReference type="GO" id="GO:0016758">
    <property type="term" value="F:hexosyltransferase activity"/>
    <property type="evidence" value="ECO:0007669"/>
    <property type="project" value="InterPro"/>
</dbReference>
<evidence type="ECO:0000256" key="7">
    <source>
        <dbReference type="ARBA" id="ARBA00022968"/>
    </source>
</evidence>
<gene>
    <name evidence="13" type="ORF">KC19_10G095600</name>
</gene>
<organism evidence="13 14">
    <name type="scientific">Ceratodon purpureus</name>
    <name type="common">Fire moss</name>
    <name type="synonym">Dicranum purpureum</name>
    <dbReference type="NCBI Taxonomy" id="3225"/>
    <lineage>
        <taxon>Eukaryota</taxon>
        <taxon>Viridiplantae</taxon>
        <taxon>Streptophyta</taxon>
        <taxon>Embryophyta</taxon>
        <taxon>Bryophyta</taxon>
        <taxon>Bryophytina</taxon>
        <taxon>Bryopsida</taxon>
        <taxon>Dicranidae</taxon>
        <taxon>Pseudoditrichales</taxon>
        <taxon>Ditrichaceae</taxon>
        <taxon>Ceratodon</taxon>
    </lineage>
</organism>
<evidence type="ECO:0000313" key="13">
    <source>
        <dbReference type="EMBL" id="KAG0559310.1"/>
    </source>
</evidence>
<evidence type="ECO:0000256" key="5">
    <source>
        <dbReference type="ARBA" id="ARBA00022679"/>
    </source>
</evidence>
<evidence type="ECO:0000256" key="4">
    <source>
        <dbReference type="ARBA" id="ARBA00022676"/>
    </source>
</evidence>
<evidence type="ECO:0000256" key="10">
    <source>
        <dbReference type="ARBA" id="ARBA00023136"/>
    </source>
</evidence>
<dbReference type="GO" id="GO:0000139">
    <property type="term" value="C:Golgi membrane"/>
    <property type="evidence" value="ECO:0007669"/>
    <property type="project" value="UniProtKB-SubCell"/>
</dbReference>
<evidence type="ECO:0000256" key="8">
    <source>
        <dbReference type="ARBA" id="ARBA00022989"/>
    </source>
</evidence>
<dbReference type="AlphaFoldDB" id="A0A8T0GJX4"/>
<reference evidence="13" key="1">
    <citation type="submission" date="2020-06" db="EMBL/GenBank/DDBJ databases">
        <title>WGS assembly of Ceratodon purpureus strain R40.</title>
        <authorList>
            <person name="Carey S.B."/>
            <person name="Jenkins J."/>
            <person name="Shu S."/>
            <person name="Lovell J.T."/>
            <person name="Sreedasyam A."/>
            <person name="Maumus F."/>
            <person name="Tiley G.P."/>
            <person name="Fernandez-Pozo N."/>
            <person name="Barry K."/>
            <person name="Chen C."/>
            <person name="Wang M."/>
            <person name="Lipzen A."/>
            <person name="Daum C."/>
            <person name="Saski C.A."/>
            <person name="Payton A.C."/>
            <person name="Mcbreen J.C."/>
            <person name="Conrad R.E."/>
            <person name="Kollar L.M."/>
            <person name="Olsson S."/>
            <person name="Huttunen S."/>
            <person name="Landis J.B."/>
            <person name="Wickett N.J."/>
            <person name="Johnson M.G."/>
            <person name="Rensing S.A."/>
            <person name="Grimwood J."/>
            <person name="Schmutz J."/>
            <person name="Mcdaniel S.F."/>
        </authorList>
    </citation>
    <scope>NUCLEOTIDE SEQUENCE</scope>
    <source>
        <strain evidence="13">R40</strain>
    </source>
</reference>
<protein>
    <recommendedName>
        <fullName evidence="12">Hexosyltransferase</fullName>
        <ecNumber evidence="12">2.4.1.-</ecNumber>
    </recommendedName>
</protein>
<keyword evidence="6 12" id="KW-0812">Transmembrane</keyword>
<keyword evidence="9 12" id="KW-0333">Golgi apparatus</keyword>
<comment type="similarity">
    <text evidence="3 12">Belongs to the glycosyltransferase 31 family.</text>
</comment>
<keyword evidence="7 12" id="KW-0735">Signal-anchor</keyword>
<accession>A0A8T0GJX4</accession>
<comment type="subcellular location">
    <subcellularLocation>
        <location evidence="1 12">Golgi apparatus membrane</location>
        <topology evidence="1 12">Single-pass type II membrane protein</topology>
    </subcellularLocation>
</comment>
<dbReference type="EMBL" id="CM026431">
    <property type="protein sequence ID" value="KAG0559310.1"/>
    <property type="molecule type" value="Genomic_DNA"/>
</dbReference>
<comment type="caution">
    <text evidence="13">The sequence shown here is derived from an EMBL/GenBank/DDBJ whole genome shotgun (WGS) entry which is preliminary data.</text>
</comment>
<keyword evidence="14" id="KW-1185">Reference proteome</keyword>
<comment type="pathway">
    <text evidence="2">Protein modification; protein glycosylation.</text>
</comment>
<keyword evidence="10 12" id="KW-0472">Membrane</keyword>
<evidence type="ECO:0000256" key="11">
    <source>
        <dbReference type="ARBA" id="ARBA00023211"/>
    </source>
</evidence>
<name>A0A8T0GJX4_CERPU</name>
<proteinExistence type="inferred from homology"/>
<keyword evidence="5" id="KW-0808">Transferase</keyword>
<dbReference type="Proteomes" id="UP000822688">
    <property type="component" value="Chromosome 10"/>
</dbReference>
<sequence length="347" mass="39217">MKQSMGILGVQARSAASPIGERCRPFLAVVGFVTLLATVVVFMMMLAPSFVRESVRDLVCESPATAAANREWVLQQERNAIQSMLPTRDFLPGSVQQGSSSPKNFSILLGVFSTASRIERRNIIRMAYGVQSTDIAQVTIRFIVGRPKTQSERLQLGLESLQYRDLIVLDMDENMNKGKTWRFYSTVAAMGVHFDYVMKVDDDAYVRIDNLASSLAEEPRTDLYYGYILPCENEDPYAGYMAGMGYIITWDLVEYISDSPIVREQTGGYSEDRMTGDWLDKGGKAKNRVNKKPLFYDHPAYRGRDRCTHPLVPETILIHQVKTTERWMDVLQYFEGNRVGAGSTLIR</sequence>
<evidence type="ECO:0000256" key="3">
    <source>
        <dbReference type="ARBA" id="ARBA00008661"/>
    </source>
</evidence>